<dbReference type="GO" id="GO:0000978">
    <property type="term" value="F:RNA polymerase II cis-regulatory region sequence-specific DNA binding"/>
    <property type="evidence" value="ECO:0007669"/>
    <property type="project" value="TreeGrafter"/>
</dbReference>
<feature type="region of interest" description="Disordered" evidence="4">
    <location>
        <begin position="1"/>
        <end position="61"/>
    </location>
</feature>
<feature type="compositionally biased region" description="Low complexity" evidence="4">
    <location>
        <begin position="223"/>
        <end position="232"/>
    </location>
</feature>
<dbReference type="InterPro" id="IPR009071">
    <property type="entry name" value="HMG_box_dom"/>
</dbReference>
<dbReference type="Pfam" id="PF00505">
    <property type="entry name" value="HMG_box"/>
    <property type="match status" value="1"/>
</dbReference>
<name>A0A8H6HFD0_9AGAR</name>
<dbReference type="SMART" id="SM00398">
    <property type="entry name" value="HMG"/>
    <property type="match status" value="1"/>
</dbReference>
<dbReference type="PROSITE" id="PS50118">
    <property type="entry name" value="HMG_BOX_2"/>
    <property type="match status" value="1"/>
</dbReference>
<dbReference type="SUPFAM" id="SSF47095">
    <property type="entry name" value="HMG-box"/>
    <property type="match status" value="1"/>
</dbReference>
<dbReference type="OrthoDB" id="6247875at2759"/>
<dbReference type="InterPro" id="IPR036910">
    <property type="entry name" value="HMG_box_dom_sf"/>
</dbReference>
<dbReference type="InterPro" id="IPR051356">
    <property type="entry name" value="SOX/SOX-like_TF"/>
</dbReference>
<dbReference type="Proteomes" id="UP000521943">
    <property type="component" value="Unassembled WGS sequence"/>
</dbReference>
<feature type="region of interest" description="Disordered" evidence="4">
    <location>
        <begin position="364"/>
        <end position="383"/>
    </location>
</feature>
<dbReference type="AlphaFoldDB" id="A0A8H6HFD0"/>
<protein>
    <recommendedName>
        <fullName evidence="5">HMG box domain-containing protein</fullName>
    </recommendedName>
</protein>
<accession>A0A8H6HFD0</accession>
<proteinExistence type="predicted"/>
<comment type="caution">
    <text evidence="6">The sequence shown here is derived from an EMBL/GenBank/DDBJ whole genome shotgun (WGS) entry which is preliminary data.</text>
</comment>
<sequence>MSSGAIAFAPNVTPGTFNDPPPPMADEPISESLLFPTETSESTVASPSSRKPLHGRKKPENYIPRPPNAFILFRSAFIRSRHVSTGVETNHSTLSKIIGLTWQNLPEEERQVWHRKAKQAEAEHRIKFPQYAFKPLHSRKGGGKRKVREVGPKDQVRCAKIAEFLVQGLKGKELDAAIEEFDKSHIPTVVTRFEAPITEQSFNRPVSAPIPEGKKSMLRKLRSSSYISSRRSTPVGNSRPSPAPSPQPLASSFETEQENLLFSLPYIGSLFIRPDKAGSYIREYHPSQTQRWDLHFMQDFNSFAFDSNMQASMPSFAYDPHSQPTLPLDHTFSNHSPQLNVDLPQLHINSSYVGSDSWSPCHSPCSPSTNTGSMPATPAYSGSPLPDDGYANYHGVEAPPAYTLHHKSIPSNITPSQFSTYQDATSGYNCAGQYTDLQCAYSTVPHNSHNQHSAPTDIDYSSFMASLPPYTL</sequence>
<keyword evidence="7" id="KW-1185">Reference proteome</keyword>
<evidence type="ECO:0000313" key="7">
    <source>
        <dbReference type="Proteomes" id="UP000521943"/>
    </source>
</evidence>
<dbReference type="PANTHER" id="PTHR45789:SF2">
    <property type="entry name" value="FI18025P1"/>
    <property type="match status" value="1"/>
</dbReference>
<feature type="region of interest" description="Disordered" evidence="4">
    <location>
        <begin position="204"/>
        <end position="251"/>
    </location>
</feature>
<evidence type="ECO:0000259" key="5">
    <source>
        <dbReference type="PROSITE" id="PS50118"/>
    </source>
</evidence>
<dbReference type="GO" id="GO:0005634">
    <property type="term" value="C:nucleus"/>
    <property type="evidence" value="ECO:0007669"/>
    <property type="project" value="UniProtKB-UniRule"/>
</dbReference>
<evidence type="ECO:0000256" key="4">
    <source>
        <dbReference type="SAM" id="MobiDB-lite"/>
    </source>
</evidence>
<dbReference type="PANTHER" id="PTHR45789">
    <property type="entry name" value="FI18025P1"/>
    <property type="match status" value="1"/>
</dbReference>
<evidence type="ECO:0000313" key="6">
    <source>
        <dbReference type="EMBL" id="KAF6746004.1"/>
    </source>
</evidence>
<dbReference type="EMBL" id="JACGCI010000097">
    <property type="protein sequence ID" value="KAF6746004.1"/>
    <property type="molecule type" value="Genomic_DNA"/>
</dbReference>
<evidence type="ECO:0000256" key="1">
    <source>
        <dbReference type="ARBA" id="ARBA00023125"/>
    </source>
</evidence>
<organism evidence="6 7">
    <name type="scientific">Ephemerocybe angulata</name>
    <dbReference type="NCBI Taxonomy" id="980116"/>
    <lineage>
        <taxon>Eukaryota</taxon>
        <taxon>Fungi</taxon>
        <taxon>Dikarya</taxon>
        <taxon>Basidiomycota</taxon>
        <taxon>Agaricomycotina</taxon>
        <taxon>Agaricomycetes</taxon>
        <taxon>Agaricomycetidae</taxon>
        <taxon>Agaricales</taxon>
        <taxon>Agaricineae</taxon>
        <taxon>Psathyrellaceae</taxon>
        <taxon>Ephemerocybe</taxon>
    </lineage>
</organism>
<dbReference type="Gene3D" id="1.10.30.10">
    <property type="entry name" value="High mobility group box domain"/>
    <property type="match status" value="1"/>
</dbReference>
<reference evidence="6 7" key="1">
    <citation type="submission" date="2020-07" db="EMBL/GenBank/DDBJ databases">
        <title>Comparative genomics of pyrophilous fungi reveals a link between fire events and developmental genes.</title>
        <authorList>
            <consortium name="DOE Joint Genome Institute"/>
            <person name="Steindorff A.S."/>
            <person name="Carver A."/>
            <person name="Calhoun S."/>
            <person name="Stillman K."/>
            <person name="Liu H."/>
            <person name="Lipzen A."/>
            <person name="Pangilinan J."/>
            <person name="Labutti K."/>
            <person name="Bruns T.D."/>
            <person name="Grigoriev I.V."/>
        </authorList>
    </citation>
    <scope>NUCLEOTIDE SEQUENCE [LARGE SCALE GENOMIC DNA]</scope>
    <source>
        <strain evidence="6 7">CBS 144469</strain>
    </source>
</reference>
<keyword evidence="2 3" id="KW-0539">Nucleus</keyword>
<keyword evidence="1 3" id="KW-0238">DNA-binding</keyword>
<gene>
    <name evidence="6" type="ORF">DFP72DRAFT_1175820</name>
</gene>
<feature type="domain" description="HMG box" evidence="5">
    <location>
        <begin position="63"/>
        <end position="132"/>
    </location>
</feature>
<dbReference type="CDD" id="cd01389">
    <property type="entry name" value="HMG-box_ROX1-like"/>
    <property type="match status" value="1"/>
</dbReference>
<evidence type="ECO:0000256" key="2">
    <source>
        <dbReference type="ARBA" id="ARBA00023242"/>
    </source>
</evidence>
<dbReference type="GO" id="GO:0000981">
    <property type="term" value="F:DNA-binding transcription factor activity, RNA polymerase II-specific"/>
    <property type="evidence" value="ECO:0007669"/>
    <property type="project" value="TreeGrafter"/>
</dbReference>
<evidence type="ECO:0000256" key="3">
    <source>
        <dbReference type="PROSITE-ProRule" id="PRU00267"/>
    </source>
</evidence>
<feature type="compositionally biased region" description="Polar residues" evidence="4">
    <location>
        <begin position="37"/>
        <end position="49"/>
    </location>
</feature>
<feature type="DNA-binding region" description="HMG box" evidence="3">
    <location>
        <begin position="63"/>
        <end position="132"/>
    </location>
</feature>